<organism evidence="4 5">
    <name type="scientific">Pukyongiella litopenaei</name>
    <dbReference type="NCBI Taxonomy" id="2605946"/>
    <lineage>
        <taxon>Bacteria</taxon>
        <taxon>Pseudomonadati</taxon>
        <taxon>Pseudomonadota</taxon>
        <taxon>Alphaproteobacteria</taxon>
        <taxon>Rhodobacterales</taxon>
        <taxon>Paracoccaceae</taxon>
        <taxon>Pukyongiella</taxon>
    </lineage>
</organism>
<dbReference type="InterPro" id="IPR006143">
    <property type="entry name" value="RND_pump_MFP"/>
</dbReference>
<sequence>MKLLNLACLLIALGAAPLAAETLPKPARLMVVSTEAQPLERQFFGQVAARRSVDLAFQVGGQVLRFPVSEGFTIAGGELIAQLDLEQFELQLDQARLQKEQADRTLERLNKLKGSTVSQVALDDAQTAASLAAIGLRNAEWALRHATLTAPFDALVSSRNVELFSTVAAGAPVVRIHDMSELYIEVDVPETLFQRARDEDHARITARFPGDPAEYPLTFREFVAETSSVGQTFRITLAMTPPEGRNILPGSSATVQVRVPDQYTGILVPSSAIVMDTHGVPGVMRFDPRGADTGTVTWVPATIEPTQSGDVRITGGLENGAEIVLTGGAAMTDGQAVRRFAGFPN</sequence>
<feature type="chain" id="PRO_5015683536" evidence="3">
    <location>
        <begin position="21"/>
        <end position="345"/>
    </location>
</feature>
<evidence type="ECO:0000256" key="1">
    <source>
        <dbReference type="ARBA" id="ARBA00009477"/>
    </source>
</evidence>
<dbReference type="KEGG" id="thas:C6Y53_04155"/>
<dbReference type="RefSeq" id="WP_106471284.1">
    <property type="nucleotide sequence ID" value="NZ_CP027665.1"/>
</dbReference>
<feature type="coiled-coil region" evidence="2">
    <location>
        <begin position="85"/>
        <end position="112"/>
    </location>
</feature>
<dbReference type="GO" id="GO:0015562">
    <property type="term" value="F:efflux transmembrane transporter activity"/>
    <property type="evidence" value="ECO:0007669"/>
    <property type="project" value="TreeGrafter"/>
</dbReference>
<dbReference type="Gene3D" id="2.40.420.20">
    <property type="match status" value="1"/>
</dbReference>
<evidence type="ECO:0000256" key="2">
    <source>
        <dbReference type="SAM" id="Coils"/>
    </source>
</evidence>
<keyword evidence="5" id="KW-1185">Reference proteome</keyword>
<protein>
    <submittedName>
        <fullName evidence="4">Efflux RND transporter periplasmic adaptor subunit</fullName>
    </submittedName>
</protein>
<dbReference type="NCBIfam" id="TIGR01730">
    <property type="entry name" value="RND_mfp"/>
    <property type="match status" value="1"/>
</dbReference>
<evidence type="ECO:0000256" key="3">
    <source>
        <dbReference type="SAM" id="SignalP"/>
    </source>
</evidence>
<dbReference type="Proteomes" id="UP000237655">
    <property type="component" value="Chromosome"/>
</dbReference>
<dbReference type="PANTHER" id="PTHR30469:SF20">
    <property type="entry name" value="EFFLUX RND TRANSPORTER PERIPLASMIC ADAPTOR SUBUNIT"/>
    <property type="match status" value="1"/>
</dbReference>
<feature type="signal peptide" evidence="3">
    <location>
        <begin position="1"/>
        <end position="20"/>
    </location>
</feature>
<keyword evidence="2" id="KW-0175">Coiled coil</keyword>
<dbReference type="SUPFAM" id="SSF111369">
    <property type="entry name" value="HlyD-like secretion proteins"/>
    <property type="match status" value="1"/>
</dbReference>
<dbReference type="Gene3D" id="1.10.287.470">
    <property type="entry name" value="Helix hairpin bin"/>
    <property type="match status" value="1"/>
</dbReference>
<proteinExistence type="inferred from homology"/>
<dbReference type="GO" id="GO:1990281">
    <property type="term" value="C:efflux pump complex"/>
    <property type="evidence" value="ECO:0007669"/>
    <property type="project" value="TreeGrafter"/>
</dbReference>
<comment type="similarity">
    <text evidence="1">Belongs to the membrane fusion protein (MFP) (TC 8.A.1) family.</text>
</comment>
<evidence type="ECO:0000313" key="5">
    <source>
        <dbReference type="Proteomes" id="UP000237655"/>
    </source>
</evidence>
<evidence type="ECO:0000313" key="4">
    <source>
        <dbReference type="EMBL" id="AVO36970.1"/>
    </source>
</evidence>
<gene>
    <name evidence="4" type="ORF">C6Y53_04155</name>
</gene>
<accession>A0A2S0MM60</accession>
<dbReference type="Gene3D" id="2.40.50.100">
    <property type="match status" value="1"/>
</dbReference>
<keyword evidence="3" id="KW-0732">Signal</keyword>
<dbReference type="AlphaFoldDB" id="A0A2S0MM60"/>
<dbReference type="PANTHER" id="PTHR30469">
    <property type="entry name" value="MULTIDRUG RESISTANCE PROTEIN MDTA"/>
    <property type="match status" value="1"/>
</dbReference>
<dbReference type="EMBL" id="CP027665">
    <property type="protein sequence ID" value="AVO36970.1"/>
    <property type="molecule type" value="Genomic_DNA"/>
</dbReference>
<name>A0A2S0MM60_9RHOB</name>
<dbReference type="Gene3D" id="2.40.30.170">
    <property type="match status" value="1"/>
</dbReference>
<reference evidence="5" key="1">
    <citation type="submission" date="2018-03" db="EMBL/GenBank/DDBJ databases">
        <title>Genomic analysis of the strain SH-1 isolated from shrimp intestine.</title>
        <authorList>
            <person name="Kim Y.-S."/>
            <person name="Kim S.-E."/>
            <person name="Kim K.-H."/>
        </authorList>
    </citation>
    <scope>NUCLEOTIDE SEQUENCE [LARGE SCALE GENOMIC DNA]</scope>
    <source>
        <strain evidence="5">SH-1</strain>
    </source>
</reference>